<organism evidence="1 2">
    <name type="scientific">Funneliformis geosporum</name>
    <dbReference type="NCBI Taxonomy" id="1117311"/>
    <lineage>
        <taxon>Eukaryota</taxon>
        <taxon>Fungi</taxon>
        <taxon>Fungi incertae sedis</taxon>
        <taxon>Mucoromycota</taxon>
        <taxon>Glomeromycotina</taxon>
        <taxon>Glomeromycetes</taxon>
        <taxon>Glomerales</taxon>
        <taxon>Glomeraceae</taxon>
        <taxon>Funneliformis</taxon>
    </lineage>
</organism>
<name>A0A9W4X0G5_9GLOM</name>
<protein>
    <submittedName>
        <fullName evidence="1">14380_t:CDS:1</fullName>
    </submittedName>
</protein>
<proteinExistence type="predicted"/>
<dbReference type="AlphaFoldDB" id="A0A9W4X0G5"/>
<evidence type="ECO:0000313" key="2">
    <source>
        <dbReference type="Proteomes" id="UP001153678"/>
    </source>
</evidence>
<dbReference type="EMBL" id="CAMKVN010022078">
    <property type="protein sequence ID" value="CAI2199697.1"/>
    <property type="molecule type" value="Genomic_DNA"/>
</dbReference>
<feature type="non-terminal residue" evidence="1">
    <location>
        <position position="1"/>
    </location>
</feature>
<sequence length="55" mass="6325">VHPYAKAILIMIHEEHGRSILKVLKLRHLPSIFSSHAGCQLPALVKQHEQHNLRK</sequence>
<comment type="caution">
    <text evidence="1">The sequence shown here is derived from an EMBL/GenBank/DDBJ whole genome shotgun (WGS) entry which is preliminary data.</text>
</comment>
<keyword evidence="2" id="KW-1185">Reference proteome</keyword>
<accession>A0A9W4X0G5</accession>
<feature type="non-terminal residue" evidence="1">
    <location>
        <position position="55"/>
    </location>
</feature>
<gene>
    <name evidence="1" type="ORF">FWILDA_LOCUS19203</name>
</gene>
<evidence type="ECO:0000313" key="1">
    <source>
        <dbReference type="EMBL" id="CAI2199697.1"/>
    </source>
</evidence>
<reference evidence="1" key="1">
    <citation type="submission" date="2022-08" db="EMBL/GenBank/DDBJ databases">
        <authorList>
            <person name="Kallberg Y."/>
            <person name="Tangrot J."/>
            <person name="Rosling A."/>
        </authorList>
    </citation>
    <scope>NUCLEOTIDE SEQUENCE</scope>
    <source>
        <strain evidence="1">Wild A</strain>
    </source>
</reference>
<dbReference type="Proteomes" id="UP001153678">
    <property type="component" value="Unassembled WGS sequence"/>
</dbReference>